<dbReference type="InterPro" id="IPR045651">
    <property type="entry name" value="DUF6398"/>
</dbReference>
<comment type="caution">
    <text evidence="2">The sequence shown here is derived from an EMBL/GenBank/DDBJ whole genome shotgun (WGS) entry which is preliminary data.</text>
</comment>
<evidence type="ECO:0000313" key="2">
    <source>
        <dbReference type="EMBL" id="NEU04254.1"/>
    </source>
</evidence>
<dbReference type="Proteomes" id="UP000481872">
    <property type="component" value="Unassembled WGS sequence"/>
</dbReference>
<reference evidence="2 3" key="1">
    <citation type="submission" date="2020-02" db="EMBL/GenBank/DDBJ databases">
        <title>Genome assembly of a novel Clostridium senegalense strain.</title>
        <authorList>
            <person name="Gupta T.B."/>
            <person name="Jauregui R."/>
            <person name="Maclean P."/>
            <person name="Nawarathana A."/>
            <person name="Brightwell G."/>
        </authorList>
    </citation>
    <scope>NUCLEOTIDE SEQUENCE [LARGE SCALE GENOMIC DNA]</scope>
    <source>
        <strain evidence="2 3">AGRFS4</strain>
    </source>
</reference>
<proteinExistence type="predicted"/>
<name>A0A6M0H260_9CLOT</name>
<gene>
    <name evidence="2" type="ORF">G3M99_05130</name>
</gene>
<evidence type="ECO:0000259" key="1">
    <source>
        <dbReference type="Pfam" id="PF19935"/>
    </source>
</evidence>
<dbReference type="Pfam" id="PF19935">
    <property type="entry name" value="DUF6398"/>
    <property type="match status" value="1"/>
</dbReference>
<protein>
    <recommendedName>
        <fullName evidence="1">DUF6398 domain-containing protein</fullName>
    </recommendedName>
</protein>
<organism evidence="2 3">
    <name type="scientific">Clostridium senegalense</name>
    <dbReference type="NCBI Taxonomy" id="1465809"/>
    <lineage>
        <taxon>Bacteria</taxon>
        <taxon>Bacillati</taxon>
        <taxon>Bacillota</taxon>
        <taxon>Clostridia</taxon>
        <taxon>Eubacteriales</taxon>
        <taxon>Clostridiaceae</taxon>
        <taxon>Clostridium</taxon>
    </lineage>
</organism>
<sequence length="246" mass="28936">MAVIPKEAEERYYEIEKIIEEFAIKYLDEEYSNFSFKLWENLCRKNCKKILKGKSNVWACAVVYVIGKINFLFDASEEPYMKVKDLFSIFNVSSSSVTKRYNEICEILNITLLDINWTLPSNIEKNPLTWLINLDGFITDIRYSSKNIQDKALEKKLFDYIPNCDDLKDEKFFDEELSGQSLEEILDLNTLIEILQDEDELDLIDSDNITKINNLSDMEEILFSLNDENYFSRQKCKIIQFPVKSN</sequence>
<keyword evidence="3" id="KW-1185">Reference proteome</keyword>
<evidence type="ECO:0000313" key="3">
    <source>
        <dbReference type="Proteomes" id="UP000481872"/>
    </source>
</evidence>
<dbReference type="EMBL" id="JAAGPU010000006">
    <property type="protein sequence ID" value="NEU04254.1"/>
    <property type="molecule type" value="Genomic_DNA"/>
</dbReference>
<feature type="domain" description="DUF6398" evidence="1">
    <location>
        <begin position="14"/>
        <end position="119"/>
    </location>
</feature>
<dbReference type="RefSeq" id="WP_061995224.1">
    <property type="nucleotide sequence ID" value="NZ_JAAGPU010000006.1"/>
</dbReference>
<dbReference type="AlphaFoldDB" id="A0A6M0H260"/>
<accession>A0A6M0H260</accession>